<feature type="domain" description="SCP" evidence="1">
    <location>
        <begin position="99"/>
        <end position="216"/>
    </location>
</feature>
<reference evidence="2" key="1">
    <citation type="submission" date="2020-05" db="EMBL/GenBank/DDBJ databases">
        <authorList>
            <person name="Chiriac C."/>
            <person name="Salcher M."/>
            <person name="Ghai R."/>
            <person name="Kavagutti S V."/>
        </authorList>
    </citation>
    <scope>NUCLEOTIDE SEQUENCE</scope>
</reference>
<evidence type="ECO:0000259" key="1">
    <source>
        <dbReference type="Pfam" id="PF00188"/>
    </source>
</evidence>
<dbReference type="EMBL" id="CAFBNE010000005">
    <property type="protein sequence ID" value="CAB4931446.1"/>
    <property type="molecule type" value="Genomic_DNA"/>
</dbReference>
<dbReference type="CDD" id="cd05379">
    <property type="entry name" value="CAP_bacterial"/>
    <property type="match status" value="1"/>
</dbReference>
<protein>
    <submittedName>
        <fullName evidence="2">Unannotated protein</fullName>
    </submittedName>
</protein>
<name>A0A6J7IL63_9ZZZZ</name>
<organism evidence="2">
    <name type="scientific">freshwater metagenome</name>
    <dbReference type="NCBI Taxonomy" id="449393"/>
    <lineage>
        <taxon>unclassified sequences</taxon>
        <taxon>metagenomes</taxon>
        <taxon>ecological metagenomes</taxon>
    </lineage>
</organism>
<dbReference type="SUPFAM" id="SSF55797">
    <property type="entry name" value="PR-1-like"/>
    <property type="match status" value="1"/>
</dbReference>
<dbReference type="InterPro" id="IPR035940">
    <property type="entry name" value="CAP_sf"/>
</dbReference>
<accession>A0A6J7IL63</accession>
<gene>
    <name evidence="2" type="ORF">UFOPK3772_00280</name>
</gene>
<proteinExistence type="predicted"/>
<dbReference type="Gene3D" id="3.40.33.10">
    <property type="entry name" value="CAP"/>
    <property type="match status" value="1"/>
</dbReference>
<dbReference type="AlphaFoldDB" id="A0A6J7IL63"/>
<sequence length="360" mass="37852">MMRRRRVGATAPASRLVLSAVSMGVVLLAALLIAAVLIAAAPGAAASPVVATEPGDRAQVIERYRSVLEPLLRIPTGFSGNVAGCDPGTISQANADATLAAVNYVRGLAQLPPVVLNPRRSAEAQASALIMAANGSLTHAPEKDARCWTKAGYDGASHGNLSLGWSDPPAAVPQSTGPRAVLGYMEDPGASNDFAGHRRWLLWQGLAEIGTGDTDVSNTIVVIPEDFAAHRGTAWVPWPSAGAFPRELEPSGRWSLSYPNADFSRARIKMTGPDGTSIKVRVNPIRSGYADNTIVWEAALPSSYRSAPDVDYPVTVTVSGVRLPGGKVVKRTWTTTLVRATSGPSLRARPGGLEAVLVRR</sequence>
<dbReference type="Pfam" id="PF00188">
    <property type="entry name" value="CAP"/>
    <property type="match status" value="1"/>
</dbReference>
<dbReference type="InterPro" id="IPR014044">
    <property type="entry name" value="CAP_dom"/>
</dbReference>
<evidence type="ECO:0000313" key="2">
    <source>
        <dbReference type="EMBL" id="CAB4931446.1"/>
    </source>
</evidence>